<organism evidence="1 2">
    <name type="scientific">Pseudomonas costantinii</name>
    <dbReference type="NCBI Taxonomy" id="168469"/>
    <lineage>
        <taxon>Bacteria</taxon>
        <taxon>Pseudomonadati</taxon>
        <taxon>Pseudomonadota</taxon>
        <taxon>Gammaproteobacteria</taxon>
        <taxon>Pseudomonadales</taxon>
        <taxon>Pseudomonadaceae</taxon>
        <taxon>Pseudomonas</taxon>
    </lineage>
</organism>
<comment type="caution">
    <text evidence="1">The sequence shown here is derived from an EMBL/GenBank/DDBJ whole genome shotgun (WGS) entry which is preliminary data.</text>
</comment>
<accession>A0A1S2V5L0</accession>
<dbReference type="SUPFAM" id="SSF53901">
    <property type="entry name" value="Thiolase-like"/>
    <property type="match status" value="1"/>
</dbReference>
<evidence type="ECO:0008006" key="3">
    <source>
        <dbReference type="Google" id="ProtNLM"/>
    </source>
</evidence>
<evidence type="ECO:0000313" key="1">
    <source>
        <dbReference type="EMBL" id="OIN54007.1"/>
    </source>
</evidence>
<dbReference type="EMBL" id="MDDR01000009">
    <property type="protein sequence ID" value="OIN54007.1"/>
    <property type="molecule type" value="Genomic_DNA"/>
</dbReference>
<gene>
    <name evidence="1" type="ORF">BFL40_07405</name>
</gene>
<dbReference type="GO" id="GO:0016746">
    <property type="term" value="F:acyltransferase activity"/>
    <property type="evidence" value="ECO:0007669"/>
    <property type="project" value="InterPro"/>
</dbReference>
<dbReference type="InterPro" id="IPR016039">
    <property type="entry name" value="Thiolase-like"/>
</dbReference>
<dbReference type="Gene3D" id="3.40.47.10">
    <property type="match status" value="1"/>
</dbReference>
<protein>
    <recommendedName>
        <fullName evidence="3">3-oxoacyl-ACP synthase</fullName>
    </recommendedName>
</protein>
<dbReference type="OrthoDB" id="8995196at2"/>
<dbReference type="AlphaFoldDB" id="A0A1S2V5L0"/>
<name>A0A1S2V5L0_9PSED</name>
<dbReference type="RefSeq" id="WP_071483343.1">
    <property type="nucleotide sequence ID" value="NZ_MDDR01000009.1"/>
</dbReference>
<sequence>MAVSYRPALQPVMAARAQRISHDYWYLLGAGVRDLIPLPGAHCDELEKLLPPPGSEVPMDQITATVGDLAAKAVEALKQRLEPADLAKIDAVFFCTSGIDSPLGVSVAGRLQHILGATTAFPCVIGQNDGCAAFEAMRIARAFIQGPARARSVVLVACECWLQPYLRSFGHYVQYGDGAAAILLVDDDQSGQLKGALQPPSLTILHEATSRYEHQQGPFERGPTPWYTSDRWAAAVGRFLQAFLAEHHISPEQLGGIHSPAMAPAFLRAVGNHAQLELEQGVGGVVSCVEPLFALQALMDEPRSISGPLLSWSVGLNGEMGACLYERDVPLVNGDS</sequence>
<proteinExistence type="predicted"/>
<dbReference type="Proteomes" id="UP000181661">
    <property type="component" value="Unassembled WGS sequence"/>
</dbReference>
<evidence type="ECO:0000313" key="2">
    <source>
        <dbReference type="Proteomes" id="UP000181661"/>
    </source>
</evidence>
<reference evidence="1 2" key="1">
    <citation type="submission" date="2016-08" db="EMBL/GenBank/DDBJ databases">
        <title>Draft genome sequence of Pseudomonas costantinii LMG 22119, type strain isolated from cultivated mushroom (Agaricus bisporus) sporophores.</title>
        <authorList>
            <person name="Tambong J.T."/>
        </authorList>
    </citation>
    <scope>NUCLEOTIDE SEQUENCE [LARGE SCALE GENOMIC DNA]</scope>
    <source>
        <strain evidence="1 2">LMG 22119</strain>
    </source>
</reference>